<dbReference type="AlphaFoldDB" id="A0A9P8V031"/>
<dbReference type="PANTHER" id="PTHR38791">
    <property type="entry name" value="ZN(II)2CYS6 TRANSCRIPTION FACTOR (EUROFUNG)-RELATED-RELATED"/>
    <property type="match status" value="1"/>
</dbReference>
<accession>A0A9P8V031</accession>
<dbReference type="EMBL" id="JAGSXJ010000050">
    <property type="protein sequence ID" value="KAH6661662.1"/>
    <property type="molecule type" value="Genomic_DNA"/>
</dbReference>
<dbReference type="InterPro" id="IPR053175">
    <property type="entry name" value="DHMBA_Reg_Transcription_Factor"/>
</dbReference>
<dbReference type="OrthoDB" id="5429770at2759"/>
<dbReference type="Pfam" id="PF11951">
    <property type="entry name" value="Fungal_trans_2"/>
    <property type="match status" value="1"/>
</dbReference>
<keyword evidence="3" id="KW-1185">Reference proteome</keyword>
<sequence length="660" mass="72558">MVYCGKPSKGCSNCRERKIRLTRDLKDQREPCCGQCEKRCQNCPGYRNLVDLMFRDESSTVIKKAIKKPRELLTRDAAIRQCPDPPTNCSAPPPESISFDPLKPADTHTTSRLGGGASQVPCLIVSDQETNGTTESSVSYASSDNCTSTRLSLQVTAHAPASMFEQQGIAYFFAKYVNADGLANVQPFDFVFEIWRPLRCLDVRQDDSVMAAMAAVGLAGLSQLKTSSDLLTWSRRSYGTALRLTNNAIRRSSDAVKDTTLLSVLILSLYELLAGHGSQAAHAWQEHVNGAAILARIRGVTQFSSRAGIRMFNVLKQTVLVNCIQRHQPLPPTLAQLEAELENVVSVLDEGPGWRLSGSIQRILQLRHDVCQAPRSSADDTIAQLLVTDKELSDMVTVGVTAHKRGYRRIRVSRQNGNAFGEFCHIYISPAEATAWNTMRSIRMLLHETIIQLILAEPSHGNEAHQLVLARSTWLFEKLRNAILATVPQYLGNVKSKDVGAVDNDASIQRAGFSETLHAREPPIHLASTGHRGLGLAASLSATSPHRGVYEELPYLPASPPTQAGRDEGIRMEEIMTLASASNTIIWPLYLVGRSRLCTVEVNEYVVARLMDIYRDTGLAQARAVASMVANNAMDTSWASTRSVLDKTEAPQESIDESVM</sequence>
<gene>
    <name evidence="2" type="ORF">F5X68DRAFT_178583</name>
</gene>
<evidence type="ECO:0000313" key="2">
    <source>
        <dbReference type="EMBL" id="KAH6661662.1"/>
    </source>
</evidence>
<organism evidence="2 3">
    <name type="scientific">Plectosphaerella plurivora</name>
    <dbReference type="NCBI Taxonomy" id="936078"/>
    <lineage>
        <taxon>Eukaryota</taxon>
        <taxon>Fungi</taxon>
        <taxon>Dikarya</taxon>
        <taxon>Ascomycota</taxon>
        <taxon>Pezizomycotina</taxon>
        <taxon>Sordariomycetes</taxon>
        <taxon>Hypocreomycetidae</taxon>
        <taxon>Glomerellales</taxon>
        <taxon>Plectosphaerellaceae</taxon>
        <taxon>Plectosphaerella</taxon>
    </lineage>
</organism>
<evidence type="ECO:0000256" key="1">
    <source>
        <dbReference type="ARBA" id="ARBA00023242"/>
    </source>
</evidence>
<name>A0A9P8V031_9PEZI</name>
<dbReference type="InterPro" id="IPR001138">
    <property type="entry name" value="Zn2Cys6_DnaBD"/>
</dbReference>
<protein>
    <recommendedName>
        <fullName evidence="4">Zn(2)-C6 fungal-type domain-containing protein</fullName>
    </recommendedName>
</protein>
<dbReference type="Proteomes" id="UP000770015">
    <property type="component" value="Unassembled WGS sequence"/>
</dbReference>
<comment type="caution">
    <text evidence="2">The sequence shown here is derived from an EMBL/GenBank/DDBJ whole genome shotgun (WGS) entry which is preliminary data.</text>
</comment>
<keyword evidence="1" id="KW-0539">Nucleus</keyword>
<reference evidence="2" key="1">
    <citation type="journal article" date="2021" name="Nat. Commun.">
        <title>Genetic determinants of endophytism in the Arabidopsis root mycobiome.</title>
        <authorList>
            <person name="Mesny F."/>
            <person name="Miyauchi S."/>
            <person name="Thiergart T."/>
            <person name="Pickel B."/>
            <person name="Atanasova L."/>
            <person name="Karlsson M."/>
            <person name="Huettel B."/>
            <person name="Barry K.W."/>
            <person name="Haridas S."/>
            <person name="Chen C."/>
            <person name="Bauer D."/>
            <person name="Andreopoulos W."/>
            <person name="Pangilinan J."/>
            <person name="LaButti K."/>
            <person name="Riley R."/>
            <person name="Lipzen A."/>
            <person name="Clum A."/>
            <person name="Drula E."/>
            <person name="Henrissat B."/>
            <person name="Kohler A."/>
            <person name="Grigoriev I.V."/>
            <person name="Martin F.M."/>
            <person name="Hacquard S."/>
        </authorList>
    </citation>
    <scope>NUCLEOTIDE SEQUENCE</scope>
    <source>
        <strain evidence="2">MPI-SDFR-AT-0117</strain>
    </source>
</reference>
<dbReference type="GO" id="GO:0000981">
    <property type="term" value="F:DNA-binding transcription factor activity, RNA polymerase II-specific"/>
    <property type="evidence" value="ECO:0007669"/>
    <property type="project" value="InterPro"/>
</dbReference>
<dbReference type="GO" id="GO:0008270">
    <property type="term" value="F:zinc ion binding"/>
    <property type="evidence" value="ECO:0007669"/>
    <property type="project" value="InterPro"/>
</dbReference>
<proteinExistence type="predicted"/>
<evidence type="ECO:0008006" key="4">
    <source>
        <dbReference type="Google" id="ProtNLM"/>
    </source>
</evidence>
<dbReference type="CDD" id="cd00067">
    <property type="entry name" value="GAL4"/>
    <property type="match status" value="1"/>
</dbReference>
<evidence type="ECO:0000313" key="3">
    <source>
        <dbReference type="Proteomes" id="UP000770015"/>
    </source>
</evidence>
<dbReference type="PANTHER" id="PTHR38791:SF5">
    <property type="entry name" value="TRANSCRIPTION FACTOR DBAG-RELATED"/>
    <property type="match status" value="1"/>
</dbReference>
<dbReference type="InterPro" id="IPR021858">
    <property type="entry name" value="Fun_TF"/>
</dbReference>